<organism evidence="3 4">
    <name type="scientific">Cinchona calisaya</name>
    <dbReference type="NCBI Taxonomy" id="153742"/>
    <lineage>
        <taxon>Eukaryota</taxon>
        <taxon>Viridiplantae</taxon>
        <taxon>Streptophyta</taxon>
        <taxon>Embryophyta</taxon>
        <taxon>Tracheophyta</taxon>
        <taxon>Spermatophyta</taxon>
        <taxon>Magnoliopsida</taxon>
        <taxon>eudicotyledons</taxon>
        <taxon>Gunneridae</taxon>
        <taxon>Pentapetalae</taxon>
        <taxon>asterids</taxon>
        <taxon>lamiids</taxon>
        <taxon>Gentianales</taxon>
        <taxon>Rubiaceae</taxon>
        <taxon>Cinchonoideae</taxon>
        <taxon>Cinchoneae</taxon>
        <taxon>Cinchona</taxon>
    </lineage>
</organism>
<dbReference type="EMBL" id="JBJUIK010000005">
    <property type="protein sequence ID" value="KAL3527332.1"/>
    <property type="molecule type" value="Genomic_DNA"/>
</dbReference>
<evidence type="ECO:0000256" key="1">
    <source>
        <dbReference type="PROSITE-ProRule" id="PRU00047"/>
    </source>
</evidence>
<proteinExistence type="predicted"/>
<dbReference type="GO" id="GO:0008270">
    <property type="term" value="F:zinc ion binding"/>
    <property type="evidence" value="ECO:0007669"/>
    <property type="project" value="UniProtKB-KW"/>
</dbReference>
<keyword evidence="1" id="KW-0863">Zinc-finger</keyword>
<dbReference type="InterPro" id="IPR001878">
    <property type="entry name" value="Znf_CCHC"/>
</dbReference>
<evidence type="ECO:0000313" key="4">
    <source>
        <dbReference type="Proteomes" id="UP001630127"/>
    </source>
</evidence>
<dbReference type="Pfam" id="PF00098">
    <property type="entry name" value="zf-CCHC"/>
    <property type="match status" value="1"/>
</dbReference>
<keyword evidence="4" id="KW-1185">Reference proteome</keyword>
<comment type="caution">
    <text evidence="3">The sequence shown here is derived from an EMBL/GenBank/DDBJ whole genome shotgun (WGS) entry which is preliminary data.</text>
</comment>
<protein>
    <recommendedName>
        <fullName evidence="2">CCHC-type domain-containing protein</fullName>
    </recommendedName>
</protein>
<accession>A0ABD3A918</accession>
<dbReference type="AlphaFoldDB" id="A0ABD3A918"/>
<dbReference type="Gene3D" id="4.10.60.10">
    <property type="entry name" value="Zinc finger, CCHC-type"/>
    <property type="match status" value="1"/>
</dbReference>
<feature type="domain" description="CCHC-type" evidence="2">
    <location>
        <begin position="147"/>
        <end position="161"/>
    </location>
</feature>
<dbReference type="PANTHER" id="PTHR34482:SF36">
    <property type="entry name" value="RETROTRANSPOSON GAG DOMAIN-CONTAINING PROTEIN"/>
    <property type="match status" value="1"/>
</dbReference>
<keyword evidence="1" id="KW-0862">Zinc</keyword>
<sequence length="181" mass="20620">MEEFDSFKQIPNMSVLEYASKFNALGRFSPTIMVDLKTRKMRFIKGLNSKIESKLVNVYVGDFGKLVNASLNTEAYFKQLDEEFRAKRSRPVERLVQIGVTKPAIVSPPNKKRRENFPPTGQTKFPLCNFCHRCHSGECHKKSGVYFKCGQVGHMIRDCPKNKKGDNKVLKLTGFVPKANT</sequence>
<dbReference type="PANTHER" id="PTHR34482">
    <property type="entry name" value="DNA DAMAGE-INDUCIBLE PROTEIN 1-LIKE"/>
    <property type="match status" value="1"/>
</dbReference>
<gene>
    <name evidence="3" type="ORF">ACH5RR_011988</name>
</gene>
<evidence type="ECO:0000259" key="2">
    <source>
        <dbReference type="PROSITE" id="PS50158"/>
    </source>
</evidence>
<keyword evidence="1" id="KW-0479">Metal-binding</keyword>
<dbReference type="PROSITE" id="PS50158">
    <property type="entry name" value="ZF_CCHC"/>
    <property type="match status" value="1"/>
</dbReference>
<evidence type="ECO:0000313" key="3">
    <source>
        <dbReference type="EMBL" id="KAL3527332.1"/>
    </source>
</evidence>
<name>A0ABD3A918_9GENT</name>
<reference evidence="3 4" key="1">
    <citation type="submission" date="2024-11" db="EMBL/GenBank/DDBJ databases">
        <title>A near-complete genome assembly of Cinchona calisaya.</title>
        <authorList>
            <person name="Lian D.C."/>
            <person name="Zhao X.W."/>
            <person name="Wei L."/>
        </authorList>
    </citation>
    <scope>NUCLEOTIDE SEQUENCE [LARGE SCALE GENOMIC DNA]</scope>
    <source>
        <tissue evidence="3">Nenye</tissue>
    </source>
</reference>
<dbReference type="Proteomes" id="UP001630127">
    <property type="component" value="Unassembled WGS sequence"/>
</dbReference>